<dbReference type="Pfam" id="PF07366">
    <property type="entry name" value="SnoaL"/>
    <property type="match status" value="1"/>
</dbReference>
<organism evidence="1 2">
    <name type="scientific">Mycolicibacterium austroafricanum</name>
    <name type="common">Mycobacterium austroafricanum</name>
    <dbReference type="NCBI Taxonomy" id="39687"/>
    <lineage>
        <taxon>Bacteria</taxon>
        <taxon>Bacillati</taxon>
        <taxon>Actinomycetota</taxon>
        <taxon>Actinomycetes</taxon>
        <taxon>Mycobacteriales</taxon>
        <taxon>Mycobacteriaceae</taxon>
        <taxon>Mycolicibacterium</taxon>
    </lineage>
</organism>
<dbReference type="PANTHER" id="PTHR38436">
    <property type="entry name" value="POLYKETIDE CYCLASE SNOAL-LIKE DOMAIN"/>
    <property type="match status" value="1"/>
</dbReference>
<dbReference type="EMBL" id="JAUHTC010000075">
    <property type="protein sequence ID" value="MDN4520504.1"/>
    <property type="molecule type" value="Genomic_DNA"/>
</dbReference>
<keyword evidence="2" id="KW-1185">Reference proteome</keyword>
<gene>
    <name evidence="1" type="ORF">QYF68_22155</name>
</gene>
<dbReference type="InterPro" id="IPR009959">
    <property type="entry name" value="Cyclase_SnoaL-like"/>
</dbReference>
<dbReference type="InterPro" id="IPR032710">
    <property type="entry name" value="NTF2-like_dom_sf"/>
</dbReference>
<protein>
    <submittedName>
        <fullName evidence="1">Ester cyclase</fullName>
    </submittedName>
</protein>
<evidence type="ECO:0000313" key="2">
    <source>
        <dbReference type="Proteomes" id="UP001172687"/>
    </source>
</evidence>
<dbReference type="RefSeq" id="WP_276824384.1">
    <property type="nucleotide sequence ID" value="NZ_JAUHTC010000075.1"/>
</dbReference>
<dbReference type="SUPFAM" id="SSF54427">
    <property type="entry name" value="NTF2-like"/>
    <property type="match status" value="1"/>
</dbReference>
<dbReference type="Proteomes" id="UP001172687">
    <property type="component" value="Unassembled WGS sequence"/>
</dbReference>
<sequence>MTSNAQIVLDSIEIIWNKGELERIPEFYTEEFISHQGGYGIWPWPPGRAGVSQIVTSMRTAFPDYLEEPAIVFSEGDMVIVRQTISGTHTGDTVLPATGKQMSVVDMMICRLRDGKLHEQWGLSDFYSMLIQLGLMEPLV</sequence>
<accession>A0ABT8HIE2</accession>
<dbReference type="PANTHER" id="PTHR38436:SF1">
    <property type="entry name" value="ESTER CYCLASE"/>
    <property type="match status" value="1"/>
</dbReference>
<dbReference type="Gene3D" id="3.10.450.50">
    <property type="match status" value="1"/>
</dbReference>
<reference evidence="1" key="1">
    <citation type="submission" date="2023-07" db="EMBL/GenBank/DDBJ databases">
        <title>Degradation of tert-butanol by M. austroafricanum TBA100.</title>
        <authorList>
            <person name="Helbich S."/>
            <person name="Vainshtein Y."/>
        </authorList>
    </citation>
    <scope>NUCLEOTIDE SEQUENCE</scope>
    <source>
        <strain evidence="1">TBA100</strain>
    </source>
</reference>
<comment type="caution">
    <text evidence="1">The sequence shown here is derived from an EMBL/GenBank/DDBJ whole genome shotgun (WGS) entry which is preliminary data.</text>
</comment>
<proteinExistence type="predicted"/>
<evidence type="ECO:0000313" key="1">
    <source>
        <dbReference type="EMBL" id="MDN4520504.1"/>
    </source>
</evidence>
<name>A0ABT8HIE2_MYCAO</name>